<keyword evidence="2" id="KW-1185">Reference proteome</keyword>
<sequence length="1774" mass="201454">MDIPMTSAVDRSTKKTKFREQGEDGDNPLPPSFADIVMKMQARSENVLFGKTEDWDLEEDDVIFRDEEPMPFIAFSNRVHERLAHPWDHSVVVKILGRNLGYRVLLTRLKSIWSATKGFTVVDLAQDYYLVRFSNERDVEYALTEGPWTIMGQYLIVQQWSPSFDVASNKIEKIVAWIRHAEMNIHFYHKNIIRRLGKIVGPVVKIDHKTVEAQRGKFARIAVEIDLNKPLISQFNFEGRIQRVEYEYLPTICFDCGKIGHYKDACLDSAKVVPPEQVLPVPHMVAETQAAVETELAGRSEKKFGSWMVVVRKPRARKLNVKGIPKNMVTGHQRPIFHDSRFGILDSVNEEESIPDSTAKAVSPNHDEVMPASTSLAFRTKHPKKKNHSHPYRKIPTRLDSSPLFLENPISNEGKINTNIQIQSRSSIPTSSPNSSPIAMQGMLAQTENLSANPNGVPTVMHGMHENFNDHNTTFPHDPYANQSPMQDMHVISSSSIPMQGENHCRELDGDQSFHSANGKKASVSDEDDSVVAESAMDIGADPISSIRKSLWSALELLASSVQGPWLLGGDFNTILYDSEKKGGSPTGLGACRLFQAWFHSRGMHDLPFHGPRFTRSRGTLFKRLDRVICNNDWVQRFADYTVLYLPKLASDHRSILVKCETRASNVSQDRPFRFQAAWLTDNKFSQFVNEAWNKELTYNDAAESFTLSALEWNRLVFGNIFWRKKRLLARLGGIQRALENYYSHGLLDLEKQLRAELEAVLSQEEIIWLKKSRQDWLCLGDRNSTYFHHKTASRRRRNNIAAVQDDSGGWIYEKENIKDYAIQYFSSLYNCEHRDFRPYPHPSCFPVIEDALLLMLRNPVEDEEIKNTVFGMHPLKAPGPDGFHAIFYHTQWAMVGPSFCKLVQDVFKNKCITGELNSTLLVLIPKVENPTSLKMYRPISLCNVAYKTITKVIANRLQTILPQLIGPHQTSFVPGRHITENIVIAQEVVHSMRRKSGNRGFMAIKVDLEKAYDRLCWDFIKETLCEARIPPDLIQVIMACITSASMRVLWNGENIESFKPSRGVRQGDPLSPYLFVLCIERLSHGILNAVASRKWRPIHLSRNGVPLSHLFFADDLLLFAEASAEQASVISSVLDSFCYSSGSKVNKSKTLIHFSKNVDDREASAISGMLGYSVSNDLGKYLGVPLHHSRVSSGMYQEIIEKVERRLSGWTASHLSLAGRITLAQSVLQAIPIYVMQTVKLPSGVRDRIDRACRGFIWSGVSPQQKLSMVSWRNVCKPKSIGGLGFKSLSMMNKALHMKLAWGFISSPESLWVTVLRTKYGVANDTLLETLHTRYGSHLWKYIGTVWSEVLASRRWCLGNGESVRFWWDLWVTKDLPLAAYAMDTIPVHILDCKIATVLPPSPMHGTDTCFWAHSRTGLFTTKSAYLMLAGSSSVIEDYRWRSVWRWKGPQSVRIFLWLALQDRLKTKTELARRHIPISEACDRCGASVEDTLHVLRDCMAARTFWLKIVPLEKRQSFFNSNLSTWLCGNVEDVSRSQHISNWSVFFGIGVWRIWFWRNQFVFNKTSMDPMALLVDVSLCAEEMSKIHNHCLVTRRFKIDKWIRWYPPDWPWCTLNTDGAHKANGVSTAGGLIRDYSGRWLIGFGLMLGSCSVTMAELRGIYQGLILAWNSGIRWLHVETDSLCATQMLANQVVTTNEYASLIFAIKEYLQKKDWQVSISHVYREANSVADFMANLACSLPLGLMVYPSPPLGVSSILLYDSYGVATPRSVVF</sequence>
<reference evidence="2" key="1">
    <citation type="journal article" date="2023" name="Hortic. Res.">
        <title>A chromosome-level phased genome enabling allele-level studies in sweet orange: a case study on citrus Huanglongbing tolerance.</title>
        <authorList>
            <person name="Wu B."/>
            <person name="Yu Q."/>
            <person name="Deng Z."/>
            <person name="Duan Y."/>
            <person name="Luo F."/>
            <person name="Gmitter F. Jr."/>
        </authorList>
    </citation>
    <scope>NUCLEOTIDE SEQUENCE [LARGE SCALE GENOMIC DNA]</scope>
    <source>
        <strain evidence="2">cv. Valencia</strain>
    </source>
</reference>
<comment type="caution">
    <text evidence="1">The sequence shown here is derived from an EMBL/GenBank/DDBJ whole genome shotgun (WGS) entry which is preliminary data.</text>
</comment>
<protein>
    <submittedName>
        <fullName evidence="1">Reverse transcriptase domain-containing protein</fullName>
    </submittedName>
</protein>
<accession>A0ACB8L8M7</accession>
<keyword evidence="1" id="KW-0548">Nucleotidyltransferase</keyword>
<organism evidence="1 2">
    <name type="scientific">Citrus sinensis</name>
    <name type="common">Sweet orange</name>
    <name type="synonym">Citrus aurantium var. sinensis</name>
    <dbReference type="NCBI Taxonomy" id="2711"/>
    <lineage>
        <taxon>Eukaryota</taxon>
        <taxon>Viridiplantae</taxon>
        <taxon>Streptophyta</taxon>
        <taxon>Embryophyta</taxon>
        <taxon>Tracheophyta</taxon>
        <taxon>Spermatophyta</taxon>
        <taxon>Magnoliopsida</taxon>
        <taxon>eudicotyledons</taxon>
        <taxon>Gunneridae</taxon>
        <taxon>Pentapetalae</taxon>
        <taxon>rosids</taxon>
        <taxon>malvids</taxon>
        <taxon>Sapindales</taxon>
        <taxon>Rutaceae</taxon>
        <taxon>Aurantioideae</taxon>
        <taxon>Citrus</taxon>
    </lineage>
</organism>
<dbReference type="Proteomes" id="UP000829398">
    <property type="component" value="Chromosome 4"/>
</dbReference>
<dbReference type="EMBL" id="CM039173">
    <property type="protein sequence ID" value="KAH9769565.1"/>
    <property type="molecule type" value="Genomic_DNA"/>
</dbReference>
<evidence type="ECO:0000313" key="1">
    <source>
        <dbReference type="EMBL" id="KAH9769565.1"/>
    </source>
</evidence>
<evidence type="ECO:0000313" key="2">
    <source>
        <dbReference type="Proteomes" id="UP000829398"/>
    </source>
</evidence>
<gene>
    <name evidence="1" type="ORF">KPL71_012055</name>
</gene>
<keyword evidence="1" id="KW-0695">RNA-directed DNA polymerase</keyword>
<keyword evidence="1" id="KW-0808">Transferase</keyword>
<name>A0ACB8L8M7_CITSI</name>
<proteinExistence type="predicted"/>